<evidence type="ECO:0000313" key="2">
    <source>
        <dbReference type="Proteomes" id="UP000838100"/>
    </source>
</evidence>
<dbReference type="EMBL" id="CAKLPX010000001">
    <property type="protein sequence ID" value="CAH0991639.1"/>
    <property type="molecule type" value="Genomic_DNA"/>
</dbReference>
<evidence type="ECO:0008006" key="3">
    <source>
        <dbReference type="Google" id="ProtNLM"/>
    </source>
</evidence>
<evidence type="ECO:0000313" key="1">
    <source>
        <dbReference type="EMBL" id="CAH0991639.1"/>
    </source>
</evidence>
<accession>A0ABN8EHY3</accession>
<dbReference type="Proteomes" id="UP000838100">
    <property type="component" value="Unassembled WGS sequence"/>
</dbReference>
<keyword evidence="2" id="KW-1185">Reference proteome</keyword>
<comment type="caution">
    <text evidence="1">The sequence shown here is derived from an EMBL/GenBank/DDBJ whole genome shotgun (WGS) entry which is preliminary data.</text>
</comment>
<dbReference type="PROSITE" id="PS51257">
    <property type="entry name" value="PROKAR_LIPOPROTEIN"/>
    <property type="match status" value="1"/>
</dbReference>
<reference evidence="1" key="1">
    <citation type="submission" date="2021-12" db="EMBL/GenBank/DDBJ databases">
        <authorList>
            <person name="Rodrigo-Torres L."/>
            <person name="Arahal R. D."/>
            <person name="Lucena T."/>
        </authorList>
    </citation>
    <scope>NUCLEOTIDE SEQUENCE</scope>
    <source>
        <strain evidence="1">CECT 8267</strain>
    </source>
</reference>
<sequence>MGCKRRLSGISATAAILLTSGCELYQNTIYTPKPCEGIEEVISQYQHGFEDIRGTGQDYKKLTIYDTNYQIVSNACSIWVWNDGQSSYSCSKMYPSEQSASNAYQTLNSRIEQCLGNDWQQTTQARTLAKSGEVTRYKNDSVKAKIGAHLIKTDAVIKDEWGVYLFIGSDNNAL</sequence>
<proteinExistence type="predicted"/>
<dbReference type="RefSeq" id="WP_237444284.1">
    <property type="nucleotide sequence ID" value="NZ_CAKLPX010000001.1"/>
</dbReference>
<name>A0ABN8EHY3_9GAMM</name>
<protein>
    <recommendedName>
        <fullName evidence="3">Lipoprotein</fullName>
    </recommendedName>
</protein>
<gene>
    <name evidence="1" type="ORF">SIN8267_01748</name>
</gene>
<organism evidence="1 2">
    <name type="scientific">Sinobacterium norvegicum</name>
    <dbReference type="NCBI Taxonomy" id="1641715"/>
    <lineage>
        <taxon>Bacteria</taxon>
        <taxon>Pseudomonadati</taxon>
        <taxon>Pseudomonadota</taxon>
        <taxon>Gammaproteobacteria</taxon>
        <taxon>Cellvibrionales</taxon>
        <taxon>Spongiibacteraceae</taxon>
        <taxon>Sinobacterium</taxon>
    </lineage>
</organism>